<name>A0A0A2A1N8_PROMR</name>
<evidence type="ECO:0000313" key="2">
    <source>
        <dbReference type="Proteomes" id="UP000030355"/>
    </source>
</evidence>
<accession>A0A0A2A1N8</accession>
<dbReference type="STRING" id="93057.EU95_1098"/>
<dbReference type="AlphaFoldDB" id="A0A0A2A1N8"/>
<organism evidence="1 2">
    <name type="scientific">Prochlorococcus marinus str. MIT 9201</name>
    <dbReference type="NCBI Taxonomy" id="93057"/>
    <lineage>
        <taxon>Bacteria</taxon>
        <taxon>Bacillati</taxon>
        <taxon>Cyanobacteriota</taxon>
        <taxon>Cyanophyceae</taxon>
        <taxon>Synechococcales</taxon>
        <taxon>Prochlorococcaceae</taxon>
        <taxon>Prochlorococcus</taxon>
    </lineage>
</organism>
<protein>
    <submittedName>
        <fullName evidence="1">Uncharacterized protein</fullName>
    </submittedName>
</protein>
<proteinExistence type="predicted"/>
<reference evidence="2" key="1">
    <citation type="journal article" date="2014" name="Sci. Data">
        <title>Genomes of diverse isolates of the marine cyanobacterium Prochlorococcus.</title>
        <authorList>
            <person name="Biller S."/>
            <person name="Berube P."/>
            <person name="Thompson J."/>
            <person name="Kelly L."/>
            <person name="Roggensack S."/>
            <person name="Awad L."/>
            <person name="Roache-Johnson K."/>
            <person name="Ding H."/>
            <person name="Giovannoni S.J."/>
            <person name="Moore L.R."/>
            <person name="Chisholm S.W."/>
        </authorList>
    </citation>
    <scope>NUCLEOTIDE SEQUENCE [LARGE SCALE GENOMIC DNA]</scope>
    <source>
        <strain evidence="2">MIT 9201</strain>
    </source>
</reference>
<dbReference type="EMBL" id="JNAL01000012">
    <property type="protein sequence ID" value="KGF95797.1"/>
    <property type="molecule type" value="Genomic_DNA"/>
</dbReference>
<dbReference type="Proteomes" id="UP000030355">
    <property type="component" value="Unassembled WGS sequence"/>
</dbReference>
<sequence length="50" mass="6001">MTHKELIDHVSANLFKQSGKLESRRSWLAMRNYLEQLDSEQLKSMLEDHR</sequence>
<evidence type="ECO:0000313" key="1">
    <source>
        <dbReference type="EMBL" id="KGF95797.1"/>
    </source>
</evidence>
<dbReference type="RefSeq" id="WP_193742473.1">
    <property type="nucleotide sequence ID" value="NZ_CP138977.1"/>
</dbReference>
<comment type="caution">
    <text evidence="1">The sequence shown here is derived from an EMBL/GenBank/DDBJ whole genome shotgun (WGS) entry which is preliminary data.</text>
</comment>
<gene>
    <name evidence="1" type="ORF">EU95_1098</name>
</gene>